<dbReference type="Proteomes" id="UP000079169">
    <property type="component" value="Unplaced"/>
</dbReference>
<gene>
    <name evidence="3 4" type="primary">LOC103516633</name>
</gene>
<name>A0A3Q0JDH4_DIACI</name>
<accession>A0A3Q0JDH4</accession>
<sequence length="154" mass="17520">MVERMVLPIQSPYYPLILETATYTHNLSNFSRDTDSQNFIKITMTSKNNNFKSFFTGLLVILLSSVCLILLLQSPLQSKQKLHKCPQCKNSELLSSDTKHMIERAKCVSLFAEIYGEGGIKGSPLRSVEFRADPVLFRDNFPPKLKRYNDIGSL</sequence>
<dbReference type="RefSeq" id="XP_026684770.1">
    <property type="nucleotide sequence ID" value="XM_026828969.1"/>
</dbReference>
<evidence type="ECO:0000313" key="3">
    <source>
        <dbReference type="RefSeq" id="XP_026684769.1"/>
    </source>
</evidence>
<evidence type="ECO:0000313" key="4">
    <source>
        <dbReference type="RefSeq" id="XP_026684770.1"/>
    </source>
</evidence>
<dbReference type="RefSeq" id="XP_026684769.1">
    <property type="nucleotide sequence ID" value="XM_026828968.1"/>
</dbReference>
<dbReference type="PaxDb" id="121845-A0A3Q0JDH4"/>
<dbReference type="KEGG" id="dci:103516633"/>
<dbReference type="GeneID" id="103516633"/>
<keyword evidence="2" id="KW-1185">Reference proteome</keyword>
<feature type="transmembrane region" description="Helical" evidence="1">
    <location>
        <begin position="54"/>
        <end position="72"/>
    </location>
</feature>
<protein>
    <submittedName>
        <fullName evidence="3 4">Uncharacterized protein LOC103516633</fullName>
    </submittedName>
</protein>
<dbReference type="AlphaFoldDB" id="A0A3Q0JDH4"/>
<keyword evidence="1" id="KW-0472">Membrane</keyword>
<evidence type="ECO:0000313" key="2">
    <source>
        <dbReference type="Proteomes" id="UP000079169"/>
    </source>
</evidence>
<organism evidence="2 4">
    <name type="scientific">Diaphorina citri</name>
    <name type="common">Asian citrus psyllid</name>
    <dbReference type="NCBI Taxonomy" id="121845"/>
    <lineage>
        <taxon>Eukaryota</taxon>
        <taxon>Metazoa</taxon>
        <taxon>Ecdysozoa</taxon>
        <taxon>Arthropoda</taxon>
        <taxon>Hexapoda</taxon>
        <taxon>Insecta</taxon>
        <taxon>Pterygota</taxon>
        <taxon>Neoptera</taxon>
        <taxon>Paraneoptera</taxon>
        <taxon>Hemiptera</taxon>
        <taxon>Sternorrhyncha</taxon>
        <taxon>Psylloidea</taxon>
        <taxon>Psyllidae</taxon>
        <taxon>Diaphorininae</taxon>
        <taxon>Diaphorina</taxon>
    </lineage>
</organism>
<proteinExistence type="predicted"/>
<keyword evidence="1" id="KW-1133">Transmembrane helix</keyword>
<keyword evidence="1" id="KW-0812">Transmembrane</keyword>
<evidence type="ECO:0000256" key="1">
    <source>
        <dbReference type="SAM" id="Phobius"/>
    </source>
</evidence>
<dbReference type="STRING" id="121845.A0A3Q0JDH4"/>
<reference evidence="3 4" key="1">
    <citation type="submission" date="2025-04" db="UniProtKB">
        <authorList>
            <consortium name="RefSeq"/>
        </authorList>
    </citation>
    <scope>IDENTIFICATION</scope>
</reference>